<sequence>MKTMQPDNGSGRSAAFQTALADYARGAAQAPEGVDIGRLGVYRRLLLNNLKSFIDLCFSASGGFAEAGLWQDLQRRFLLEARPQSPFFNDIPKQFLDYVRSRPENERPSENILHMMAFETDLLHAETVIQPEAAPQWDENTELRWAEGARLKHYPCDFVSSGLERIDDAAADVLTWRGNAGKVYYAALDGADLLLLNHFQEAGADTLSGISAQLAALSDGLDASDWLEETVRSWVEAGVLLPAPAGRNRDL</sequence>
<dbReference type="InterPro" id="IPR044922">
    <property type="entry name" value="DUF2063_N_sf"/>
</dbReference>
<evidence type="ECO:0000313" key="3">
    <source>
        <dbReference type="EMBL" id="STZ67293.1"/>
    </source>
</evidence>
<feature type="domain" description="Putative DNA-binding" evidence="1">
    <location>
        <begin position="16"/>
        <end position="99"/>
    </location>
</feature>
<evidence type="ECO:0000259" key="1">
    <source>
        <dbReference type="Pfam" id="PF09836"/>
    </source>
</evidence>
<proteinExistence type="predicted"/>
<dbReference type="InterPro" id="IPR054098">
    <property type="entry name" value="NGO1945-like_C"/>
</dbReference>
<evidence type="ECO:0000259" key="2">
    <source>
        <dbReference type="Pfam" id="PF22106"/>
    </source>
</evidence>
<organism evidence="3 4">
    <name type="scientific">Neisseria elongata</name>
    <dbReference type="NCBI Taxonomy" id="495"/>
    <lineage>
        <taxon>Bacteria</taxon>
        <taxon>Pseudomonadati</taxon>
        <taxon>Pseudomonadota</taxon>
        <taxon>Betaproteobacteria</taxon>
        <taxon>Neisseriales</taxon>
        <taxon>Neisseriaceae</taxon>
        <taxon>Neisseria</taxon>
    </lineage>
</organism>
<evidence type="ECO:0000313" key="4">
    <source>
        <dbReference type="Proteomes" id="UP000254927"/>
    </source>
</evidence>
<name>A0A378TZE3_NEIEL</name>
<feature type="domain" description="NGO1945-like C-terminal" evidence="2">
    <location>
        <begin position="149"/>
        <end position="230"/>
    </location>
</feature>
<dbReference type="Pfam" id="PF22106">
    <property type="entry name" value="NGO1945_C"/>
    <property type="match status" value="1"/>
</dbReference>
<dbReference type="Pfam" id="PF09836">
    <property type="entry name" value="DUF2063"/>
    <property type="match status" value="1"/>
</dbReference>
<dbReference type="EMBL" id="UGQW01000002">
    <property type="protein sequence ID" value="STZ67293.1"/>
    <property type="molecule type" value="Genomic_DNA"/>
</dbReference>
<dbReference type="AlphaFoldDB" id="A0A378TZE3"/>
<dbReference type="Proteomes" id="UP000254927">
    <property type="component" value="Unassembled WGS sequence"/>
</dbReference>
<protein>
    <submittedName>
        <fullName evidence="3">Uncharacterized protein conserved in bacteria</fullName>
    </submittedName>
</protein>
<dbReference type="Gene3D" id="3.90.930.50">
    <property type="match status" value="1"/>
</dbReference>
<reference evidence="3 4" key="1">
    <citation type="submission" date="2018-06" db="EMBL/GenBank/DDBJ databases">
        <authorList>
            <consortium name="Pathogen Informatics"/>
            <person name="Doyle S."/>
        </authorList>
    </citation>
    <scope>NUCLEOTIDE SEQUENCE [LARGE SCALE GENOMIC DNA]</scope>
    <source>
        <strain evidence="3 4">NCTC10660</strain>
    </source>
</reference>
<dbReference type="GeneID" id="93351766"/>
<accession>A0A378TZE3</accession>
<dbReference type="Gene3D" id="1.10.150.690">
    <property type="entry name" value="DUF2063"/>
    <property type="match status" value="1"/>
</dbReference>
<gene>
    <name evidence="3" type="ORF">NCTC10660_00767</name>
</gene>
<dbReference type="InterPro" id="IPR018640">
    <property type="entry name" value="DUF2063"/>
</dbReference>
<dbReference type="RefSeq" id="WP_083426652.1">
    <property type="nucleotide sequence ID" value="NZ_CP031252.1"/>
</dbReference>